<accession>A0AAD8C905</accession>
<dbReference type="EMBL" id="JASAOG010000007">
    <property type="protein sequence ID" value="KAK0067605.1"/>
    <property type="molecule type" value="Genomic_DNA"/>
</dbReference>
<comment type="caution">
    <text evidence="1">The sequence shown here is derived from an EMBL/GenBank/DDBJ whole genome shotgun (WGS) entry which is preliminary data.</text>
</comment>
<proteinExistence type="predicted"/>
<dbReference type="Proteomes" id="UP001233172">
    <property type="component" value="Unassembled WGS sequence"/>
</dbReference>
<organism evidence="1 2">
    <name type="scientific">Biomphalaria pfeifferi</name>
    <name type="common">Bloodfluke planorb</name>
    <name type="synonym">Freshwater snail</name>
    <dbReference type="NCBI Taxonomy" id="112525"/>
    <lineage>
        <taxon>Eukaryota</taxon>
        <taxon>Metazoa</taxon>
        <taxon>Spiralia</taxon>
        <taxon>Lophotrochozoa</taxon>
        <taxon>Mollusca</taxon>
        <taxon>Gastropoda</taxon>
        <taxon>Heterobranchia</taxon>
        <taxon>Euthyneura</taxon>
        <taxon>Panpulmonata</taxon>
        <taxon>Hygrophila</taxon>
        <taxon>Lymnaeoidea</taxon>
        <taxon>Planorbidae</taxon>
        <taxon>Biomphalaria</taxon>
    </lineage>
</organism>
<protein>
    <submittedName>
        <fullName evidence="1">C-type lectin domain family 3 member A-like isoform X2</fullName>
    </submittedName>
</protein>
<name>A0AAD8C905_BIOPF</name>
<evidence type="ECO:0000313" key="2">
    <source>
        <dbReference type="Proteomes" id="UP001233172"/>
    </source>
</evidence>
<gene>
    <name evidence="1" type="ORF">Bpfe_003112</name>
</gene>
<reference evidence="1" key="1">
    <citation type="journal article" date="2023" name="PLoS Negl. Trop. Dis.">
        <title>A genome sequence for Biomphalaria pfeifferi, the major vector snail for the human-infecting parasite Schistosoma mansoni.</title>
        <authorList>
            <person name="Bu L."/>
            <person name="Lu L."/>
            <person name="Laidemitt M.R."/>
            <person name="Zhang S.M."/>
            <person name="Mutuku M."/>
            <person name="Mkoji G."/>
            <person name="Steinauer M."/>
            <person name="Loker E.S."/>
        </authorList>
    </citation>
    <scope>NUCLEOTIDE SEQUENCE</scope>
    <source>
        <strain evidence="1">KasaAsao</strain>
    </source>
</reference>
<reference evidence="1" key="2">
    <citation type="submission" date="2023-04" db="EMBL/GenBank/DDBJ databases">
        <authorList>
            <person name="Bu L."/>
            <person name="Lu L."/>
            <person name="Laidemitt M.R."/>
            <person name="Zhang S.M."/>
            <person name="Mutuku M."/>
            <person name="Mkoji G."/>
            <person name="Steinauer M."/>
            <person name="Loker E.S."/>
        </authorList>
    </citation>
    <scope>NUCLEOTIDE SEQUENCE</scope>
    <source>
        <strain evidence="1">KasaAsao</strain>
        <tissue evidence="1">Whole Snail</tissue>
    </source>
</reference>
<dbReference type="AlphaFoldDB" id="A0AAD8C905"/>
<sequence length="142" mass="15457">MNIQPGVTESLSVNCSLASTKMSGFLSFTNLTLYKAIEDSQYIKICSVTSGNVIEDTNAGDSTCKGVINNIGGSYLYVQWLFPNLHMSGQYKCLAVGLSLSWKQVTMTSTATVSGSELSLDTLSEQMRFVQIENAVFQMNIV</sequence>
<evidence type="ECO:0000313" key="1">
    <source>
        <dbReference type="EMBL" id="KAK0067605.1"/>
    </source>
</evidence>
<keyword evidence="2" id="KW-1185">Reference proteome</keyword>